<evidence type="ECO:0000313" key="4">
    <source>
        <dbReference type="EMBL" id="SKC82315.1"/>
    </source>
</evidence>
<feature type="domain" description="HTH tetR-type" evidence="3">
    <location>
        <begin position="9"/>
        <end position="69"/>
    </location>
</feature>
<gene>
    <name evidence="4" type="ORF">SAMN02194393_03750</name>
</gene>
<name>A0A1T5M2F7_9FIRM</name>
<dbReference type="Gene3D" id="1.10.357.10">
    <property type="entry name" value="Tetracycline Repressor, domain 2"/>
    <property type="match status" value="1"/>
</dbReference>
<evidence type="ECO:0000256" key="2">
    <source>
        <dbReference type="PROSITE-ProRule" id="PRU00335"/>
    </source>
</evidence>
<dbReference type="OrthoDB" id="5366068at2"/>
<keyword evidence="1 2" id="KW-0238">DNA-binding</keyword>
<dbReference type="Pfam" id="PF00440">
    <property type="entry name" value="TetR_N"/>
    <property type="match status" value="1"/>
</dbReference>
<dbReference type="EMBL" id="FUZT01000009">
    <property type="protein sequence ID" value="SKC82315.1"/>
    <property type="molecule type" value="Genomic_DNA"/>
</dbReference>
<dbReference type="RefSeq" id="WP_079493661.1">
    <property type="nucleotide sequence ID" value="NZ_FUZT01000009.1"/>
</dbReference>
<proteinExistence type="predicted"/>
<accession>A0A1T5M2F7</accession>
<feature type="DNA-binding region" description="H-T-H motif" evidence="2">
    <location>
        <begin position="32"/>
        <end position="51"/>
    </location>
</feature>
<dbReference type="STRING" id="36842.SAMN02194393_03750"/>
<evidence type="ECO:0000313" key="5">
    <source>
        <dbReference type="Proteomes" id="UP000190285"/>
    </source>
</evidence>
<sequence>MNKKIIQKKRMMGYFIDAANQIIEKEGIEAVTIRKVADIAGYNSATLYNYFNDLNHLLFFASMKYLKNYAFSLKYYIKDSMNAFDKFFAVWKCFCHHSFKNPKIYYIIFFDKYRNFINDTIKEYYSIFPEELGELSIEILPMLMEKNIYIRTMTILKACVAEGFFKKEHLDQINEMILLIYEGMLLRILNKQVDFTNEYAADTTIRYMKQAIKSYVIL</sequence>
<keyword evidence="5" id="KW-1185">Reference proteome</keyword>
<protein>
    <submittedName>
        <fullName evidence="4">Transcriptional regulator, TetR family</fullName>
    </submittedName>
</protein>
<dbReference type="InterPro" id="IPR001647">
    <property type="entry name" value="HTH_TetR"/>
</dbReference>
<reference evidence="4 5" key="1">
    <citation type="submission" date="2017-02" db="EMBL/GenBank/DDBJ databases">
        <authorList>
            <person name="Peterson S.W."/>
        </authorList>
    </citation>
    <scope>NUCLEOTIDE SEQUENCE [LARGE SCALE GENOMIC DNA]</scope>
    <source>
        <strain evidence="4 5">M1</strain>
    </source>
</reference>
<dbReference type="GO" id="GO:0003677">
    <property type="term" value="F:DNA binding"/>
    <property type="evidence" value="ECO:0007669"/>
    <property type="project" value="UniProtKB-UniRule"/>
</dbReference>
<dbReference type="PROSITE" id="PS50977">
    <property type="entry name" value="HTH_TETR_2"/>
    <property type="match status" value="1"/>
</dbReference>
<organism evidence="4 5">
    <name type="scientific">Maledivibacter halophilus</name>
    <dbReference type="NCBI Taxonomy" id="36842"/>
    <lineage>
        <taxon>Bacteria</taxon>
        <taxon>Bacillati</taxon>
        <taxon>Bacillota</taxon>
        <taxon>Clostridia</taxon>
        <taxon>Peptostreptococcales</taxon>
        <taxon>Caminicellaceae</taxon>
        <taxon>Maledivibacter</taxon>
    </lineage>
</organism>
<evidence type="ECO:0000259" key="3">
    <source>
        <dbReference type="PROSITE" id="PS50977"/>
    </source>
</evidence>
<dbReference type="Proteomes" id="UP000190285">
    <property type="component" value="Unassembled WGS sequence"/>
</dbReference>
<dbReference type="AlphaFoldDB" id="A0A1T5M2F7"/>
<dbReference type="SUPFAM" id="SSF46689">
    <property type="entry name" value="Homeodomain-like"/>
    <property type="match status" value="1"/>
</dbReference>
<dbReference type="InterPro" id="IPR009057">
    <property type="entry name" value="Homeodomain-like_sf"/>
</dbReference>
<evidence type="ECO:0000256" key="1">
    <source>
        <dbReference type="ARBA" id="ARBA00023125"/>
    </source>
</evidence>